<evidence type="ECO:0008006" key="4">
    <source>
        <dbReference type="Google" id="ProtNLM"/>
    </source>
</evidence>
<accession>A0A0Q9ZZ06</accession>
<gene>
    <name evidence="2" type="ORF">ARC78_15770</name>
</gene>
<reference evidence="2 3" key="1">
    <citation type="submission" date="2015-10" db="EMBL/GenBank/DDBJ databases">
        <title>Genome sequencing and analysis of members of genus Stenotrophomonas.</title>
        <authorList>
            <person name="Patil P.P."/>
            <person name="Midha S."/>
            <person name="Patil P.B."/>
        </authorList>
    </citation>
    <scope>NUCLEOTIDE SEQUENCE [LARGE SCALE GENOMIC DNA]</scope>
    <source>
        <strain evidence="2 3">JCM 9942</strain>
    </source>
</reference>
<proteinExistence type="predicted"/>
<name>A0A0Q9ZZ06_9GAMM</name>
<sequence length="330" mass="35739">MNMNPRSVTLNVHVFVAVASYLACFFFPAIYVGGNFEPQSSLGLLLMGWAAALELNFGWFANPAFLIAAFLAQKKPRASAILAVVALALALSFPLYRHVRVHEISSQSPVSAYGWGYALWVMSMALLAAGQFARLRLGRESLVLLAALSAGGMVAMMYGIYGASGSGGLQAHAKERDRVFDASCVTAGMQVVRRAKDVRSVFLAPDWSWTIAPRGSRASKLKYRTYGAIMRNGLLRSGKLDFVVTTAPEGQQGYFQFTPDNMDGITVPQPQGRYAVLTRARDFPWPLGLQGETIEIKDRGDGSLLASASYVLDTQSGRYCGPPGNTFSAQ</sequence>
<keyword evidence="1" id="KW-0812">Transmembrane</keyword>
<dbReference type="Proteomes" id="UP000050836">
    <property type="component" value="Unassembled WGS sequence"/>
</dbReference>
<keyword evidence="1" id="KW-1133">Transmembrane helix</keyword>
<feature type="transmembrane region" description="Helical" evidence="1">
    <location>
        <begin position="117"/>
        <end position="135"/>
    </location>
</feature>
<feature type="non-terminal residue" evidence="2">
    <location>
        <position position="330"/>
    </location>
</feature>
<keyword evidence="3" id="KW-1185">Reference proteome</keyword>
<dbReference type="EMBL" id="LLXS01000061">
    <property type="protein sequence ID" value="KRG38165.1"/>
    <property type="molecule type" value="Genomic_DNA"/>
</dbReference>
<feature type="transmembrane region" description="Helical" evidence="1">
    <location>
        <begin position="142"/>
        <end position="161"/>
    </location>
</feature>
<comment type="caution">
    <text evidence="2">The sequence shown here is derived from an EMBL/GenBank/DDBJ whole genome shotgun (WGS) entry which is preliminary data.</text>
</comment>
<feature type="transmembrane region" description="Helical" evidence="1">
    <location>
        <begin position="46"/>
        <end position="71"/>
    </location>
</feature>
<organism evidence="2 3">
    <name type="scientific">Stenotrophomonas pictorum JCM 9942</name>
    <dbReference type="NCBI Taxonomy" id="1236960"/>
    <lineage>
        <taxon>Bacteria</taxon>
        <taxon>Pseudomonadati</taxon>
        <taxon>Pseudomonadota</taxon>
        <taxon>Gammaproteobacteria</taxon>
        <taxon>Lysobacterales</taxon>
        <taxon>Lysobacteraceae</taxon>
        <taxon>Stenotrophomonas</taxon>
    </lineage>
</organism>
<feature type="transmembrane region" description="Helical" evidence="1">
    <location>
        <begin position="12"/>
        <end position="34"/>
    </location>
</feature>
<evidence type="ECO:0000313" key="2">
    <source>
        <dbReference type="EMBL" id="KRG38165.1"/>
    </source>
</evidence>
<evidence type="ECO:0000256" key="1">
    <source>
        <dbReference type="SAM" id="Phobius"/>
    </source>
</evidence>
<keyword evidence="1" id="KW-0472">Membrane</keyword>
<evidence type="ECO:0000313" key="3">
    <source>
        <dbReference type="Proteomes" id="UP000050836"/>
    </source>
</evidence>
<dbReference type="AlphaFoldDB" id="A0A0Q9ZZ06"/>
<protein>
    <recommendedName>
        <fullName evidence="4">Transmembrane protein</fullName>
    </recommendedName>
</protein>
<dbReference type="RefSeq" id="WP_145974373.1">
    <property type="nucleotide sequence ID" value="NZ_LLXS01000061.1"/>
</dbReference>
<feature type="transmembrane region" description="Helical" evidence="1">
    <location>
        <begin position="78"/>
        <end position="97"/>
    </location>
</feature>